<comment type="caution">
    <text evidence="12">The sequence shown here is derived from an EMBL/GenBank/DDBJ whole genome shotgun (WGS) entry which is preliminary data.</text>
</comment>
<evidence type="ECO:0000256" key="10">
    <source>
        <dbReference type="ARBA" id="ARBA00049204"/>
    </source>
</evidence>
<dbReference type="InterPro" id="IPR018152">
    <property type="entry name" value="SOD_Cu/Zn_BS"/>
</dbReference>
<comment type="cofactor">
    <cofactor evidence="2">
        <name>Zn(2+)</name>
        <dbReference type="ChEBI" id="CHEBI:29105"/>
    </cofactor>
</comment>
<reference evidence="12 13" key="1">
    <citation type="submission" date="2024-05" db="EMBL/GenBank/DDBJ databases">
        <title>Culex pipiens pipiens assembly and annotation.</title>
        <authorList>
            <person name="Alout H."/>
            <person name="Durand T."/>
        </authorList>
    </citation>
    <scope>NUCLEOTIDE SEQUENCE [LARGE SCALE GENOMIC DNA]</scope>
    <source>
        <strain evidence="12">HA-2024</strain>
        <tissue evidence="12">Whole body</tissue>
    </source>
</reference>
<feature type="domain" description="Superoxide dismutase copper/zinc binding" evidence="11">
    <location>
        <begin position="90"/>
        <end position="223"/>
    </location>
</feature>
<comment type="catalytic activity">
    <reaction evidence="10">
        <text>2 superoxide + 2 H(+) = H2O2 + O2</text>
        <dbReference type="Rhea" id="RHEA:20696"/>
        <dbReference type="ChEBI" id="CHEBI:15378"/>
        <dbReference type="ChEBI" id="CHEBI:15379"/>
        <dbReference type="ChEBI" id="CHEBI:16240"/>
        <dbReference type="ChEBI" id="CHEBI:18421"/>
        <dbReference type="EC" id="1.15.1.1"/>
    </reaction>
</comment>
<comment type="cofactor">
    <cofactor evidence="1">
        <name>Cu cation</name>
        <dbReference type="ChEBI" id="CHEBI:23378"/>
    </cofactor>
</comment>
<keyword evidence="5" id="KW-0479">Metal-binding</keyword>
<evidence type="ECO:0000256" key="5">
    <source>
        <dbReference type="ARBA" id="ARBA00022723"/>
    </source>
</evidence>
<dbReference type="GO" id="GO:0046872">
    <property type="term" value="F:metal ion binding"/>
    <property type="evidence" value="ECO:0007669"/>
    <property type="project" value="UniProtKB-KW"/>
</dbReference>
<dbReference type="Proteomes" id="UP001562425">
    <property type="component" value="Unassembled WGS sequence"/>
</dbReference>
<dbReference type="PRINTS" id="PR00068">
    <property type="entry name" value="CUZNDISMTASE"/>
</dbReference>
<dbReference type="EMBL" id="JBEHCU010008014">
    <property type="protein sequence ID" value="KAL1389226.1"/>
    <property type="molecule type" value="Genomic_DNA"/>
</dbReference>
<evidence type="ECO:0000256" key="3">
    <source>
        <dbReference type="ARBA" id="ARBA00010457"/>
    </source>
</evidence>
<dbReference type="InterPro" id="IPR001424">
    <property type="entry name" value="SOD_Cu_Zn_dom"/>
</dbReference>
<name>A0ABD1D1X4_CULPP</name>
<evidence type="ECO:0000256" key="4">
    <source>
        <dbReference type="ARBA" id="ARBA00012682"/>
    </source>
</evidence>
<dbReference type="SUPFAM" id="SSF49329">
    <property type="entry name" value="Cu,Zn superoxide dismutase-like"/>
    <property type="match status" value="2"/>
</dbReference>
<keyword evidence="13" id="KW-1185">Reference proteome</keyword>
<evidence type="ECO:0000313" key="12">
    <source>
        <dbReference type="EMBL" id="KAL1389226.1"/>
    </source>
</evidence>
<protein>
    <recommendedName>
        <fullName evidence="4">superoxide dismutase</fullName>
        <ecNumber evidence="4">1.15.1.1</ecNumber>
    </recommendedName>
</protein>
<organism evidence="12 13">
    <name type="scientific">Culex pipiens pipiens</name>
    <name type="common">Northern house mosquito</name>
    <dbReference type="NCBI Taxonomy" id="38569"/>
    <lineage>
        <taxon>Eukaryota</taxon>
        <taxon>Metazoa</taxon>
        <taxon>Ecdysozoa</taxon>
        <taxon>Arthropoda</taxon>
        <taxon>Hexapoda</taxon>
        <taxon>Insecta</taxon>
        <taxon>Pterygota</taxon>
        <taxon>Neoptera</taxon>
        <taxon>Endopterygota</taxon>
        <taxon>Diptera</taxon>
        <taxon>Nematocera</taxon>
        <taxon>Culicoidea</taxon>
        <taxon>Culicidae</taxon>
        <taxon>Culicinae</taxon>
        <taxon>Culicini</taxon>
        <taxon>Culex</taxon>
        <taxon>Culex</taxon>
    </lineage>
</organism>
<evidence type="ECO:0000259" key="11">
    <source>
        <dbReference type="Pfam" id="PF00080"/>
    </source>
</evidence>
<comment type="similarity">
    <text evidence="3">Belongs to the Cu-Zn superoxide dismutase family.</text>
</comment>
<keyword evidence="6" id="KW-0862">Zinc</keyword>
<evidence type="ECO:0000256" key="2">
    <source>
        <dbReference type="ARBA" id="ARBA00001947"/>
    </source>
</evidence>
<dbReference type="FunFam" id="2.60.40.200:FF:000001">
    <property type="entry name" value="Superoxide dismutase [Cu-Zn]"/>
    <property type="match status" value="1"/>
</dbReference>
<keyword evidence="8" id="KW-0560">Oxidoreductase</keyword>
<evidence type="ECO:0000256" key="6">
    <source>
        <dbReference type="ARBA" id="ARBA00022833"/>
    </source>
</evidence>
<dbReference type="Gene3D" id="2.60.40.200">
    <property type="entry name" value="Superoxide dismutase, copper/zinc binding domain"/>
    <property type="match status" value="2"/>
</dbReference>
<evidence type="ECO:0000256" key="1">
    <source>
        <dbReference type="ARBA" id="ARBA00001935"/>
    </source>
</evidence>
<feature type="domain" description="Superoxide dismutase copper/zinc binding" evidence="11">
    <location>
        <begin position="226"/>
        <end position="348"/>
    </location>
</feature>
<dbReference type="InterPro" id="IPR036423">
    <property type="entry name" value="SOD-like_Cu/Zn_dom_sf"/>
</dbReference>
<evidence type="ECO:0000256" key="7">
    <source>
        <dbReference type="ARBA" id="ARBA00022862"/>
    </source>
</evidence>
<dbReference type="PROSITE" id="PS00087">
    <property type="entry name" value="SOD_CU_ZN_1"/>
    <property type="match status" value="1"/>
</dbReference>
<accession>A0ABD1D1X4</accession>
<evidence type="ECO:0000313" key="13">
    <source>
        <dbReference type="Proteomes" id="UP001562425"/>
    </source>
</evidence>
<evidence type="ECO:0000256" key="9">
    <source>
        <dbReference type="ARBA" id="ARBA00023008"/>
    </source>
</evidence>
<dbReference type="AlphaFoldDB" id="A0ABD1D1X4"/>
<gene>
    <name evidence="12" type="ORF">pipiens_012548</name>
</gene>
<sequence length="366" mass="38338">MNSSTVNKVDDSGWPCTACEYESPGFAMLPSSWLKSPPGGLGTGAGTADTFGSRSQVKSHFAKFSLLVLERDYSSPKMPVKAVCVLSGDVKGTIYFEQNADSDAVKVTGEVTGLKAGNHGFHIHEFGDNTNGCTSAGPHFNPHGKEHGAPDASVRHAGDLGNVVADAGGVAKVDITDKQISLSGPLSILGRTVVVHADPDDLGVGGHELSKTTGNAGARLACGGGTAVTVTGCVEGLPPGKHGLHIHEFGDFSRGWHSTGPHYNPYGRDHGGPEDTNRHAGDLGNLVVRPCGMAKIQMVDHQITLVGEHSILGRTLSITEFEDDLGKGGHDYSKTTGNSGNKIACAMIGVAPEEYFQERRHLTTHD</sequence>
<keyword evidence="7" id="KW-0049">Antioxidant</keyword>
<keyword evidence="9" id="KW-0186">Copper</keyword>
<dbReference type="Pfam" id="PF00080">
    <property type="entry name" value="Sod_Cu"/>
    <property type="match status" value="2"/>
</dbReference>
<dbReference type="PANTHER" id="PTHR10003">
    <property type="entry name" value="SUPEROXIDE DISMUTASE CU-ZN -RELATED"/>
    <property type="match status" value="1"/>
</dbReference>
<dbReference type="GO" id="GO:0004784">
    <property type="term" value="F:superoxide dismutase activity"/>
    <property type="evidence" value="ECO:0007669"/>
    <property type="project" value="UniProtKB-EC"/>
</dbReference>
<dbReference type="CDD" id="cd00305">
    <property type="entry name" value="Cu-Zn_Superoxide_Dismutase"/>
    <property type="match status" value="2"/>
</dbReference>
<proteinExistence type="inferred from homology"/>
<evidence type="ECO:0000256" key="8">
    <source>
        <dbReference type="ARBA" id="ARBA00023002"/>
    </source>
</evidence>
<dbReference type="InterPro" id="IPR024134">
    <property type="entry name" value="SOD_Cu/Zn_/chaperone"/>
</dbReference>
<dbReference type="EC" id="1.15.1.1" evidence="4"/>